<organism evidence="2 3">
    <name type="scientific">Rhizoclosmatium globosum</name>
    <dbReference type="NCBI Taxonomy" id="329046"/>
    <lineage>
        <taxon>Eukaryota</taxon>
        <taxon>Fungi</taxon>
        <taxon>Fungi incertae sedis</taxon>
        <taxon>Chytridiomycota</taxon>
        <taxon>Chytridiomycota incertae sedis</taxon>
        <taxon>Chytridiomycetes</taxon>
        <taxon>Chytridiales</taxon>
        <taxon>Chytriomycetaceae</taxon>
        <taxon>Rhizoclosmatium</taxon>
    </lineage>
</organism>
<proteinExistence type="predicted"/>
<gene>
    <name evidence="2" type="ORF">BCR33DRAFT_503310</name>
</gene>
<reference evidence="2 3" key="1">
    <citation type="submission" date="2016-07" db="EMBL/GenBank/DDBJ databases">
        <title>Pervasive Adenine N6-methylation of Active Genes in Fungi.</title>
        <authorList>
            <consortium name="DOE Joint Genome Institute"/>
            <person name="Mondo S.J."/>
            <person name="Dannebaum R.O."/>
            <person name="Kuo R.C."/>
            <person name="Labutti K."/>
            <person name="Haridas S."/>
            <person name="Kuo A."/>
            <person name="Salamov A."/>
            <person name="Ahrendt S.R."/>
            <person name="Lipzen A."/>
            <person name="Sullivan W."/>
            <person name="Andreopoulos W.B."/>
            <person name="Clum A."/>
            <person name="Lindquist E."/>
            <person name="Daum C."/>
            <person name="Ramamoorthy G.K."/>
            <person name="Gryganskyi A."/>
            <person name="Culley D."/>
            <person name="Magnuson J.K."/>
            <person name="James T.Y."/>
            <person name="O'Malley M.A."/>
            <person name="Stajich J.E."/>
            <person name="Spatafora J.W."/>
            <person name="Visel A."/>
            <person name="Grigoriev I.V."/>
        </authorList>
    </citation>
    <scope>NUCLEOTIDE SEQUENCE [LARGE SCALE GENOMIC DNA]</scope>
    <source>
        <strain evidence="2 3">JEL800</strain>
    </source>
</reference>
<protein>
    <submittedName>
        <fullName evidence="2">Uncharacterized protein</fullName>
    </submittedName>
</protein>
<evidence type="ECO:0000256" key="1">
    <source>
        <dbReference type="SAM" id="MobiDB-lite"/>
    </source>
</evidence>
<evidence type="ECO:0000313" key="2">
    <source>
        <dbReference type="EMBL" id="ORY51119.1"/>
    </source>
</evidence>
<evidence type="ECO:0000313" key="3">
    <source>
        <dbReference type="Proteomes" id="UP000193642"/>
    </source>
</evidence>
<dbReference type="AlphaFoldDB" id="A0A1Y2CVM8"/>
<dbReference type="EMBL" id="MCGO01000006">
    <property type="protein sequence ID" value="ORY51119.1"/>
    <property type="molecule type" value="Genomic_DNA"/>
</dbReference>
<sequence>MAATSPWNFAPSQSRSLNNSERFARVSRSSHNQFQRFKGQTRKPVRNSNDLFADPSKELCFNSHRNNHIHPNNALQQSTAHSICFHKRKRTFSFFLNKLYKTIHSKIKDFARWNNDYCFSRGVLWPGNHESPIGCAIVFSGGGGGAVKSPGERSTESVKSIESVYGDCSKCVE</sequence>
<name>A0A1Y2CVM8_9FUNG</name>
<keyword evidence="3" id="KW-1185">Reference proteome</keyword>
<dbReference type="Proteomes" id="UP000193642">
    <property type="component" value="Unassembled WGS sequence"/>
</dbReference>
<feature type="region of interest" description="Disordered" evidence="1">
    <location>
        <begin position="28"/>
        <end position="48"/>
    </location>
</feature>
<accession>A0A1Y2CVM8</accession>
<comment type="caution">
    <text evidence="2">The sequence shown here is derived from an EMBL/GenBank/DDBJ whole genome shotgun (WGS) entry which is preliminary data.</text>
</comment>